<dbReference type="InterPro" id="IPR009057">
    <property type="entry name" value="Homeodomain-like_sf"/>
</dbReference>
<dbReference type="Gene3D" id="1.10.10.60">
    <property type="entry name" value="Homeodomain-like"/>
    <property type="match status" value="1"/>
</dbReference>
<feature type="compositionally biased region" description="Basic and acidic residues" evidence="1">
    <location>
        <begin position="1111"/>
        <end position="1121"/>
    </location>
</feature>
<feature type="region of interest" description="Disordered" evidence="1">
    <location>
        <begin position="271"/>
        <end position="294"/>
    </location>
</feature>
<feature type="region of interest" description="Disordered" evidence="1">
    <location>
        <begin position="102"/>
        <end position="183"/>
    </location>
</feature>
<dbReference type="SMART" id="SM00717">
    <property type="entry name" value="SANT"/>
    <property type="match status" value="2"/>
</dbReference>
<feature type="compositionally biased region" description="Polar residues" evidence="1">
    <location>
        <begin position="1139"/>
        <end position="1148"/>
    </location>
</feature>
<dbReference type="InterPro" id="IPR017884">
    <property type="entry name" value="SANT_dom"/>
</dbReference>
<evidence type="ECO:0000259" key="2">
    <source>
        <dbReference type="PROSITE" id="PS51293"/>
    </source>
</evidence>
<feature type="region of interest" description="Disordered" evidence="1">
    <location>
        <begin position="528"/>
        <end position="576"/>
    </location>
</feature>
<dbReference type="Proteomes" id="UP000054321">
    <property type="component" value="Unassembled WGS sequence"/>
</dbReference>
<feature type="compositionally biased region" description="Polar residues" evidence="1">
    <location>
        <begin position="153"/>
        <end position="166"/>
    </location>
</feature>
<name>A0A0C3GSJ7_OIDMZ</name>
<feature type="region of interest" description="Disordered" evidence="1">
    <location>
        <begin position="458"/>
        <end position="489"/>
    </location>
</feature>
<dbReference type="PANTHER" id="PTHR13992">
    <property type="entry name" value="NUCLEAR RECEPTOR CO-REPRESSOR RELATED NCOR"/>
    <property type="match status" value="1"/>
</dbReference>
<feature type="compositionally biased region" description="Polar residues" evidence="1">
    <location>
        <begin position="1614"/>
        <end position="1629"/>
    </location>
</feature>
<feature type="compositionally biased region" description="Basic and acidic residues" evidence="1">
    <location>
        <begin position="281"/>
        <end position="293"/>
    </location>
</feature>
<dbReference type="OrthoDB" id="10258692at2759"/>
<feature type="compositionally biased region" description="Polar residues" evidence="1">
    <location>
        <begin position="1701"/>
        <end position="1717"/>
    </location>
</feature>
<dbReference type="SUPFAM" id="SSF46689">
    <property type="entry name" value="Homeodomain-like"/>
    <property type="match status" value="2"/>
</dbReference>
<dbReference type="InterPro" id="IPR001005">
    <property type="entry name" value="SANT/Myb"/>
</dbReference>
<feature type="region of interest" description="Disordered" evidence="1">
    <location>
        <begin position="311"/>
        <end position="336"/>
    </location>
</feature>
<feature type="compositionally biased region" description="Pro residues" evidence="1">
    <location>
        <begin position="1393"/>
        <end position="1404"/>
    </location>
</feature>
<dbReference type="InParanoid" id="A0A0C3GSJ7"/>
<evidence type="ECO:0000313" key="4">
    <source>
        <dbReference type="Proteomes" id="UP000054321"/>
    </source>
</evidence>
<feature type="compositionally biased region" description="Basic residues" evidence="1">
    <location>
        <begin position="844"/>
        <end position="854"/>
    </location>
</feature>
<feature type="compositionally biased region" description="Basic and acidic residues" evidence="1">
    <location>
        <begin position="1548"/>
        <end position="1559"/>
    </location>
</feature>
<feature type="region of interest" description="Disordered" evidence="1">
    <location>
        <begin position="1208"/>
        <end position="1270"/>
    </location>
</feature>
<organism evidence="3 4">
    <name type="scientific">Oidiodendron maius (strain Zn)</name>
    <dbReference type="NCBI Taxonomy" id="913774"/>
    <lineage>
        <taxon>Eukaryota</taxon>
        <taxon>Fungi</taxon>
        <taxon>Dikarya</taxon>
        <taxon>Ascomycota</taxon>
        <taxon>Pezizomycotina</taxon>
        <taxon>Leotiomycetes</taxon>
        <taxon>Leotiomycetes incertae sedis</taxon>
        <taxon>Myxotrichaceae</taxon>
        <taxon>Oidiodendron</taxon>
    </lineage>
</organism>
<dbReference type="HOGENOM" id="CLU_001420_0_0_1"/>
<feature type="region of interest" description="Disordered" evidence="1">
    <location>
        <begin position="680"/>
        <end position="748"/>
    </location>
</feature>
<feature type="compositionally biased region" description="Low complexity" evidence="1">
    <location>
        <begin position="1208"/>
        <end position="1222"/>
    </location>
</feature>
<dbReference type="PANTHER" id="PTHR13992:SF39">
    <property type="entry name" value="SMRTER, ISOFORM G"/>
    <property type="match status" value="1"/>
</dbReference>
<feature type="compositionally biased region" description="Basic and acidic residues" evidence="1">
    <location>
        <begin position="311"/>
        <end position="321"/>
    </location>
</feature>
<dbReference type="EMBL" id="KN832879">
    <property type="protein sequence ID" value="KIM99030.1"/>
    <property type="molecule type" value="Genomic_DNA"/>
</dbReference>
<keyword evidence="4" id="KW-1185">Reference proteome</keyword>
<feature type="compositionally biased region" description="Polar residues" evidence="1">
    <location>
        <begin position="963"/>
        <end position="976"/>
    </location>
</feature>
<protein>
    <recommendedName>
        <fullName evidence="2">SANT domain-containing protein</fullName>
    </recommendedName>
</protein>
<dbReference type="InterPro" id="IPR051571">
    <property type="entry name" value="N-CoR_corepressor"/>
</dbReference>
<reference evidence="4" key="2">
    <citation type="submission" date="2015-01" db="EMBL/GenBank/DDBJ databases">
        <title>Evolutionary Origins and Diversification of the Mycorrhizal Mutualists.</title>
        <authorList>
            <consortium name="DOE Joint Genome Institute"/>
            <consortium name="Mycorrhizal Genomics Consortium"/>
            <person name="Kohler A."/>
            <person name="Kuo A."/>
            <person name="Nagy L.G."/>
            <person name="Floudas D."/>
            <person name="Copeland A."/>
            <person name="Barry K.W."/>
            <person name="Cichocki N."/>
            <person name="Veneault-Fourrey C."/>
            <person name="LaButti K."/>
            <person name="Lindquist E.A."/>
            <person name="Lipzen A."/>
            <person name="Lundell T."/>
            <person name="Morin E."/>
            <person name="Murat C."/>
            <person name="Riley R."/>
            <person name="Ohm R."/>
            <person name="Sun H."/>
            <person name="Tunlid A."/>
            <person name="Henrissat B."/>
            <person name="Grigoriev I.V."/>
            <person name="Hibbett D.S."/>
            <person name="Martin F."/>
        </authorList>
    </citation>
    <scope>NUCLEOTIDE SEQUENCE [LARGE SCALE GENOMIC DNA]</scope>
    <source>
        <strain evidence="4">Zn</strain>
    </source>
</reference>
<dbReference type="CDD" id="cd00167">
    <property type="entry name" value="SANT"/>
    <property type="match status" value="1"/>
</dbReference>
<feature type="compositionally biased region" description="Polar residues" evidence="1">
    <location>
        <begin position="1336"/>
        <end position="1349"/>
    </location>
</feature>
<feature type="compositionally biased region" description="Low complexity" evidence="1">
    <location>
        <begin position="1581"/>
        <end position="1601"/>
    </location>
</feature>
<feature type="domain" description="SANT" evidence="2">
    <location>
        <begin position="786"/>
        <end position="837"/>
    </location>
</feature>
<dbReference type="Gene3D" id="1.20.58.1880">
    <property type="match status" value="1"/>
</dbReference>
<feature type="compositionally biased region" description="Basic and acidic residues" evidence="1">
    <location>
        <begin position="706"/>
        <end position="746"/>
    </location>
</feature>
<sequence>MELPVAPAQATTVETSEETLVTGPIFVALGDDPEAVVVGEMIVAIGVEKQSAIIGVHERKEHRRSVTTGAVIEIDGNGMRLSEDVANHHPLGEVAHQAIAVASPRDSRDGPSSIGSPSSETTPAFRATYGRGRGVRGRGRGAYYDDFHGRNPSPDSNWNRRAQHSATPPPQVPAFGSTSGNVSINTSNLKPPIAAALTPPTGPAIGSPIGGAVPIAPRSRGTKFARDTSKAVSNKWHNPEATSPRKTFAVVSKHGLDSGKFEAAGMVRLVESTPPQTGGNEIDRVSGDKHMSSESETIYVRRRRRPICGKRVTDIPSKESAESLENASDDSDADSVDSISRAEFLEGDLKQAEEEWSLIPRPLEEDDTPVPDDILQLYDAVEKDQDTDGEREEKLAFVKVLKEELYAEKLVALHPLQPAPELNALLLTPFIESSLNNPESMLFKARQSVANTFNENECIPTEGQAEGNVDVDQDTTPKAEDEELADSDLMSKPFAYSKDLVSRLEAQVSDLEPEAEFASLVRATVESQSLSDSRASVKANDEASAPPSANGRPVRSRPILDQFDKSEDELSGAEREEEYAAVHKMMQTPAPSSLPNFNCLPWNQDSDFLKTLDSNPAVEINLRKRKAERQARKDKEQEDERQLWKQRYYHYRRWTDFSDDAVAVRSREKFTKARAKAAADAAAASTSTPITGSKPEPQRRTGSRFATEHDIERILQESKQEAKESEDKEREKEREERDARAKDASAKEASIPDMYWDDEERLEHCFIDRTHLVSFERSFAMLEFGEPIDNFGEEECEIFEKIYLEMPKQWGKIAEALERRDYKACIQHYYLIKHSTNLKEKFKKQGKKKGRRAAVPKGAKPKSNALTVDIVKADDTEDGQDTENGSERRRPRRAAAPTFAFESTPGDAETQSSASASTPSRKSMAGVKGESSDAGPPKRRPKNPREKGTKQAKNGQLLAAAPPSTSRPSETPMTQQVSARLESLGQSRFSLQYDSAVGLATNFIPSTYTANDKVNASMTTEFDSMSQLSAQDRLESGTATYDGQDRRNMQQTSSYWSVPEQNDFPALLRHFGTDWHGIAKFMTSKTHIMVKNYYLRQVDSGRMSSWRDIAEEADEKRKRGEPTGPLPKPTMIPKRRIDGQTTTISRPGTSMEGIDDLTLVGQTMVLQQGSPSQATLSSRLPALAQAGPVPSALTSAANPAVILSKHLPQQSQPAPQQLQQPSRGPRGPALGYFNTDPQRPILQPSNAQGQSPAPVSDSVSQRSLMAAQEAHLERQQALRLEREQAAQAQVMQQQAMQRERQLQMKQESDTMNVHQYEQYTAPSVQVGSVGSLRSDAPNQARTAPPQQYQPRVRNIVSETSSIIRDLKSSPAPAIPRAPLSAPPASHEQYAAPPTQPTPAAPPRQEPARKSNIMSLLNDEPTDRAPPPKRVSDVSSTTLQQSQTPPPQHALQSSRYTSHPPPSTTQPHAPTSQQMPSHMTAQHQAPQSQHSYNQPSSYGTNQPSSSSGPARSYTPNNFESRSYAAQSTMPQQQPTYSQPSRQSLVSQPPRREPVLNDHHHGTTGAYSLGSTPSQSSMRIQESAYSATPPPSQQSSRPQATSPLDHAQQSDRDYYSRQSYQMQPQSATAGSPSLGPTYHSQSQQQSSHRQIAFGGTSHMASPPPQYSAQHPPHRSRRNSFDGRYPPAASSPQAPQAQGYTHAPQHQVTPLNPQYPTQHSSQDRYESSYERERRMQDEAYHHRRVDESRR</sequence>
<dbReference type="GO" id="GO:0034967">
    <property type="term" value="C:Set3 complex"/>
    <property type="evidence" value="ECO:0007669"/>
    <property type="project" value="TreeGrafter"/>
</dbReference>
<feature type="compositionally biased region" description="Polar residues" evidence="1">
    <location>
        <begin position="113"/>
        <end position="122"/>
    </location>
</feature>
<evidence type="ECO:0000256" key="1">
    <source>
        <dbReference type="SAM" id="MobiDB-lite"/>
    </source>
</evidence>
<feature type="region of interest" description="Disordered" evidence="1">
    <location>
        <begin position="1111"/>
        <end position="1152"/>
    </location>
</feature>
<dbReference type="STRING" id="913774.A0A0C3GSJ7"/>
<feature type="compositionally biased region" description="Polar residues" evidence="1">
    <location>
        <begin position="1563"/>
        <end position="1578"/>
    </location>
</feature>
<gene>
    <name evidence="3" type="ORF">OIDMADRAFT_181500</name>
</gene>
<feature type="region of interest" description="Disordered" evidence="1">
    <location>
        <begin position="844"/>
        <end position="976"/>
    </location>
</feature>
<accession>A0A0C3GSJ7</accession>
<proteinExistence type="predicted"/>
<feature type="region of interest" description="Disordered" evidence="1">
    <location>
        <begin position="1367"/>
        <end position="1747"/>
    </location>
</feature>
<reference evidence="3 4" key="1">
    <citation type="submission" date="2014-04" db="EMBL/GenBank/DDBJ databases">
        <authorList>
            <consortium name="DOE Joint Genome Institute"/>
            <person name="Kuo A."/>
            <person name="Martino E."/>
            <person name="Perotto S."/>
            <person name="Kohler A."/>
            <person name="Nagy L.G."/>
            <person name="Floudas D."/>
            <person name="Copeland A."/>
            <person name="Barry K.W."/>
            <person name="Cichocki N."/>
            <person name="Veneault-Fourrey C."/>
            <person name="LaButti K."/>
            <person name="Lindquist E.A."/>
            <person name="Lipzen A."/>
            <person name="Lundell T."/>
            <person name="Morin E."/>
            <person name="Murat C."/>
            <person name="Sun H."/>
            <person name="Tunlid A."/>
            <person name="Henrissat B."/>
            <person name="Grigoriev I.V."/>
            <person name="Hibbett D.S."/>
            <person name="Martin F."/>
            <person name="Nordberg H.P."/>
            <person name="Cantor M.N."/>
            <person name="Hua S.X."/>
        </authorList>
    </citation>
    <scope>NUCLEOTIDE SEQUENCE [LARGE SCALE GENOMIC DNA]</scope>
    <source>
        <strain evidence="3 4">Zn</strain>
    </source>
</reference>
<evidence type="ECO:0000313" key="3">
    <source>
        <dbReference type="EMBL" id="KIM99030.1"/>
    </source>
</evidence>
<feature type="compositionally biased region" description="Polar residues" evidence="1">
    <location>
        <begin position="1474"/>
        <end position="1545"/>
    </location>
</feature>
<dbReference type="GO" id="GO:0006357">
    <property type="term" value="P:regulation of transcription by RNA polymerase II"/>
    <property type="evidence" value="ECO:0007669"/>
    <property type="project" value="TreeGrafter"/>
</dbReference>
<dbReference type="PROSITE" id="PS51293">
    <property type="entry name" value="SANT"/>
    <property type="match status" value="1"/>
</dbReference>
<feature type="compositionally biased region" description="Low complexity" evidence="1">
    <location>
        <begin position="1464"/>
        <end position="1473"/>
    </location>
</feature>
<feature type="region of interest" description="Disordered" evidence="1">
    <location>
        <begin position="1328"/>
        <end position="1353"/>
    </location>
</feature>
<feature type="compositionally biased region" description="Polar residues" evidence="1">
    <location>
        <begin position="1243"/>
        <end position="1263"/>
    </location>
</feature>
<feature type="compositionally biased region" description="Low complexity" evidence="1">
    <location>
        <begin position="1683"/>
        <end position="1695"/>
    </location>
</feature>
<feature type="compositionally biased region" description="Basic and acidic residues" evidence="1">
    <location>
        <begin position="1718"/>
        <end position="1747"/>
    </location>
</feature>